<dbReference type="Proteomes" id="UP000199473">
    <property type="component" value="Unassembled WGS sequence"/>
</dbReference>
<evidence type="ECO:0000256" key="5">
    <source>
        <dbReference type="ARBA" id="ARBA00022741"/>
    </source>
</evidence>
<feature type="domain" description="PAC" evidence="11">
    <location>
        <begin position="444"/>
        <end position="496"/>
    </location>
</feature>
<keyword evidence="9" id="KW-0472">Membrane</keyword>
<sequence>MMEAEQQGPVRATEPEAFRFRLLRAWASRPGRARALGVLAGVMLAICFLSLFALLGQREQRAASDEARRDVIGVLASVVDQLTRALETTDILLIEMVRGIEQRGQPWEIDRVGMRLAQLPHLRAAAVVNAEGRIVFSTEEALVGLSLADRRWLEVSPSGASQLAIGSPEPGRFFGRPGQTIQQAGRWSIPLLRPILDPNGLPGGFVIALMNPDYLTAIGQRAADAFNVSVRFHRLDAVLLARSDGRTEGVGVANPAAWLFRDYLPRLDAGIQQVEDSSGTPATAAFGVTATGMMVVEVSRTLDVILAPVHRHRLELGAGIGVLAIVTLLCLAVMIRFSRLVQAQQDAASAAEERHQMAARETALLRSSRAETTRLLDGVPTLMFQVEVAPGVPPRYRRIGGNVEAVTGWPAEVIEAPGGWAALRAPEPDAFEEFMQTVGREGRAEREFRLRQPDGGGRWLRTVAAVTQRRDNGVVEIVGYTADVSAERERAGQLAAAGRLASLGEMATGLAHELRQPLTIMSLAAQNLQKALDSGRLSAARQRIERIVEQSARAGNIIEHLRRFARGSDEAAPPEPLALEAAVEGAMTLVGGSLRDADVAVTVDFGEASPMVLGHLVGLEQVLVNLLMNACHAMETLPPGQPRRITIELGAAPPEGRVELLLRDTGGGIAPRVLARIFEPFVTTKGVDKGTGLGLSICHGLVKAMGGTIAARNQDGGAVFTITLLQSEVVVQSPRSEAPPAFQSMAGSRG</sequence>
<evidence type="ECO:0000313" key="12">
    <source>
        <dbReference type="EMBL" id="SFK89737.1"/>
    </source>
</evidence>
<feature type="transmembrane region" description="Helical" evidence="9">
    <location>
        <begin position="316"/>
        <end position="335"/>
    </location>
</feature>
<dbReference type="STRING" id="1123062.SAMN02745775_11016"/>
<dbReference type="PRINTS" id="PR00344">
    <property type="entry name" value="BCTRLSENSOR"/>
</dbReference>
<keyword evidence="4" id="KW-0808">Transferase</keyword>
<dbReference type="PROSITE" id="PS50109">
    <property type="entry name" value="HIS_KIN"/>
    <property type="match status" value="1"/>
</dbReference>
<proteinExistence type="predicted"/>
<accession>A0A1I4DBI4</accession>
<dbReference type="CDD" id="cd12914">
    <property type="entry name" value="PDC1_DGC_like"/>
    <property type="match status" value="1"/>
</dbReference>
<dbReference type="Gene3D" id="3.30.450.20">
    <property type="entry name" value="PAS domain"/>
    <property type="match status" value="2"/>
</dbReference>
<keyword evidence="13" id="KW-1185">Reference proteome</keyword>
<protein>
    <recommendedName>
        <fullName evidence="2">histidine kinase</fullName>
        <ecNumber evidence="2">2.7.13.3</ecNumber>
    </recommendedName>
</protein>
<dbReference type="SMART" id="SM00086">
    <property type="entry name" value="PAC"/>
    <property type="match status" value="1"/>
</dbReference>
<keyword evidence="9" id="KW-1133">Transmembrane helix</keyword>
<keyword evidence="6" id="KW-0418">Kinase</keyword>
<dbReference type="InterPro" id="IPR001610">
    <property type="entry name" value="PAC"/>
</dbReference>
<evidence type="ECO:0000259" key="11">
    <source>
        <dbReference type="PROSITE" id="PS50113"/>
    </source>
</evidence>
<evidence type="ECO:0000259" key="10">
    <source>
        <dbReference type="PROSITE" id="PS50109"/>
    </source>
</evidence>
<keyword evidence="3" id="KW-0597">Phosphoprotein</keyword>
<dbReference type="SMART" id="SM00388">
    <property type="entry name" value="HisKA"/>
    <property type="match status" value="1"/>
</dbReference>
<keyword evidence="8" id="KW-0902">Two-component regulatory system</keyword>
<keyword evidence="5" id="KW-0547">Nucleotide-binding</keyword>
<evidence type="ECO:0000256" key="4">
    <source>
        <dbReference type="ARBA" id="ARBA00022679"/>
    </source>
</evidence>
<evidence type="ECO:0000256" key="1">
    <source>
        <dbReference type="ARBA" id="ARBA00000085"/>
    </source>
</evidence>
<dbReference type="InterPro" id="IPR013655">
    <property type="entry name" value="PAS_fold_3"/>
</dbReference>
<dbReference type="Pfam" id="PF08447">
    <property type="entry name" value="PAS_3"/>
    <property type="match status" value="1"/>
</dbReference>
<feature type="domain" description="Histidine kinase" evidence="10">
    <location>
        <begin position="509"/>
        <end position="728"/>
    </location>
</feature>
<dbReference type="SUPFAM" id="SSF55785">
    <property type="entry name" value="PYP-like sensor domain (PAS domain)"/>
    <property type="match status" value="1"/>
</dbReference>
<organism evidence="12 13">
    <name type="scientific">Falsiroseomonas stagni DSM 19981</name>
    <dbReference type="NCBI Taxonomy" id="1123062"/>
    <lineage>
        <taxon>Bacteria</taxon>
        <taxon>Pseudomonadati</taxon>
        <taxon>Pseudomonadota</taxon>
        <taxon>Alphaproteobacteria</taxon>
        <taxon>Acetobacterales</taxon>
        <taxon>Roseomonadaceae</taxon>
        <taxon>Falsiroseomonas</taxon>
    </lineage>
</organism>
<dbReference type="Gene3D" id="1.10.287.130">
    <property type="match status" value="1"/>
</dbReference>
<dbReference type="InterPro" id="IPR005467">
    <property type="entry name" value="His_kinase_dom"/>
</dbReference>
<dbReference type="EMBL" id="FOSQ01000010">
    <property type="protein sequence ID" value="SFK89737.1"/>
    <property type="molecule type" value="Genomic_DNA"/>
</dbReference>
<reference evidence="12 13" key="1">
    <citation type="submission" date="2016-10" db="EMBL/GenBank/DDBJ databases">
        <authorList>
            <person name="de Groot N.N."/>
        </authorList>
    </citation>
    <scope>NUCLEOTIDE SEQUENCE [LARGE SCALE GENOMIC DNA]</scope>
    <source>
        <strain evidence="12 13">DSM 19981</strain>
    </source>
</reference>
<dbReference type="SUPFAM" id="SSF55874">
    <property type="entry name" value="ATPase domain of HSP90 chaperone/DNA topoisomerase II/histidine kinase"/>
    <property type="match status" value="1"/>
</dbReference>
<evidence type="ECO:0000256" key="6">
    <source>
        <dbReference type="ARBA" id="ARBA00022777"/>
    </source>
</evidence>
<dbReference type="InterPro" id="IPR036097">
    <property type="entry name" value="HisK_dim/P_sf"/>
</dbReference>
<evidence type="ECO:0000256" key="2">
    <source>
        <dbReference type="ARBA" id="ARBA00012438"/>
    </source>
</evidence>
<dbReference type="SMART" id="SM00387">
    <property type="entry name" value="HATPase_c"/>
    <property type="match status" value="1"/>
</dbReference>
<dbReference type="InterPro" id="IPR004358">
    <property type="entry name" value="Sig_transdc_His_kin-like_C"/>
</dbReference>
<dbReference type="AlphaFoldDB" id="A0A1I4DBI4"/>
<dbReference type="Pfam" id="PF00512">
    <property type="entry name" value="HisKA"/>
    <property type="match status" value="1"/>
</dbReference>
<evidence type="ECO:0000256" key="7">
    <source>
        <dbReference type="ARBA" id="ARBA00022840"/>
    </source>
</evidence>
<dbReference type="PROSITE" id="PS50113">
    <property type="entry name" value="PAC"/>
    <property type="match status" value="1"/>
</dbReference>
<dbReference type="InterPro" id="IPR035965">
    <property type="entry name" value="PAS-like_dom_sf"/>
</dbReference>
<dbReference type="CDD" id="cd00130">
    <property type="entry name" value="PAS"/>
    <property type="match status" value="1"/>
</dbReference>
<feature type="transmembrane region" description="Helical" evidence="9">
    <location>
        <begin position="35"/>
        <end position="55"/>
    </location>
</feature>
<evidence type="ECO:0000256" key="3">
    <source>
        <dbReference type="ARBA" id="ARBA00022553"/>
    </source>
</evidence>
<dbReference type="PANTHER" id="PTHR43065">
    <property type="entry name" value="SENSOR HISTIDINE KINASE"/>
    <property type="match status" value="1"/>
</dbReference>
<dbReference type="CDD" id="cd00082">
    <property type="entry name" value="HisKA"/>
    <property type="match status" value="1"/>
</dbReference>
<keyword evidence="9" id="KW-0812">Transmembrane</keyword>
<name>A0A1I4DBI4_9PROT</name>
<dbReference type="SUPFAM" id="SSF47384">
    <property type="entry name" value="Homodimeric domain of signal transducing histidine kinase"/>
    <property type="match status" value="1"/>
</dbReference>
<evidence type="ECO:0000256" key="8">
    <source>
        <dbReference type="ARBA" id="ARBA00023012"/>
    </source>
</evidence>
<dbReference type="PANTHER" id="PTHR43065:SF46">
    <property type="entry name" value="C4-DICARBOXYLATE TRANSPORT SENSOR PROTEIN DCTB"/>
    <property type="match status" value="1"/>
</dbReference>
<keyword evidence="7" id="KW-0067">ATP-binding</keyword>
<dbReference type="InterPro" id="IPR003594">
    <property type="entry name" value="HATPase_dom"/>
</dbReference>
<dbReference type="GO" id="GO:0000155">
    <property type="term" value="F:phosphorelay sensor kinase activity"/>
    <property type="evidence" value="ECO:0007669"/>
    <property type="project" value="InterPro"/>
</dbReference>
<dbReference type="EC" id="2.7.13.3" evidence="2"/>
<evidence type="ECO:0000313" key="13">
    <source>
        <dbReference type="Proteomes" id="UP000199473"/>
    </source>
</evidence>
<comment type="catalytic activity">
    <reaction evidence="1">
        <text>ATP + protein L-histidine = ADP + protein N-phospho-L-histidine.</text>
        <dbReference type="EC" id="2.7.13.3"/>
    </reaction>
</comment>
<dbReference type="Pfam" id="PF02518">
    <property type="entry name" value="HATPase_c"/>
    <property type="match status" value="1"/>
</dbReference>
<dbReference type="Gene3D" id="3.30.565.10">
    <property type="entry name" value="Histidine kinase-like ATPase, C-terminal domain"/>
    <property type="match status" value="1"/>
</dbReference>
<dbReference type="InterPro" id="IPR003661">
    <property type="entry name" value="HisK_dim/P_dom"/>
</dbReference>
<dbReference type="InterPro" id="IPR000700">
    <property type="entry name" value="PAS-assoc_C"/>
</dbReference>
<dbReference type="GO" id="GO:0005524">
    <property type="term" value="F:ATP binding"/>
    <property type="evidence" value="ECO:0007669"/>
    <property type="project" value="UniProtKB-KW"/>
</dbReference>
<gene>
    <name evidence="12" type="ORF">SAMN02745775_11016</name>
</gene>
<evidence type="ECO:0000256" key="9">
    <source>
        <dbReference type="SAM" id="Phobius"/>
    </source>
</evidence>
<dbReference type="InterPro" id="IPR036890">
    <property type="entry name" value="HATPase_C_sf"/>
</dbReference>
<dbReference type="InterPro" id="IPR000014">
    <property type="entry name" value="PAS"/>
</dbReference>